<dbReference type="EMBL" id="MBAD02002398">
    <property type="protein sequence ID" value="RLN47860.1"/>
    <property type="molecule type" value="Genomic_DNA"/>
</dbReference>
<protein>
    <submittedName>
        <fullName evidence="3">Uncharacterized protein</fullName>
    </submittedName>
</protein>
<dbReference type="EMBL" id="MBDO02000136">
    <property type="protein sequence ID" value="RLN62005.1"/>
    <property type="molecule type" value="Genomic_DNA"/>
</dbReference>
<gene>
    <name evidence="2" type="ORF">BBJ29_002812</name>
    <name evidence="3" type="ORF">BBP00_00005039</name>
</gene>
<dbReference type="Proteomes" id="UP000284657">
    <property type="component" value="Unassembled WGS sequence"/>
</dbReference>
<name>A0A3F2RQS8_9STRA</name>
<evidence type="ECO:0000313" key="3">
    <source>
        <dbReference type="EMBL" id="RLN62005.1"/>
    </source>
</evidence>
<dbReference type="Proteomes" id="UP000277300">
    <property type="component" value="Unassembled WGS sequence"/>
</dbReference>
<feature type="compositionally biased region" description="Basic and acidic residues" evidence="1">
    <location>
        <begin position="76"/>
        <end position="93"/>
    </location>
</feature>
<comment type="caution">
    <text evidence="3">The sequence shown here is derived from an EMBL/GenBank/DDBJ whole genome shotgun (WGS) entry which is preliminary data.</text>
</comment>
<sequence>MRSFQDAFMEALRGPYEAAALAQQTSSSGTSPSGKTRWRRVDLRSFLTSYFPQYAQQSAAFAALCASLSAKAASVDNREGGGEEKEEKEKSTETDDVMVTFDALKRVLVRQYCSTRLLAKDPFPLEACVETKRAERRPSVAPFVAGSSGDESGPGYATSLPELREFQADVMKKSQSWLGRWRARHLVLKWGTLEMHKRSLAARSFRHVHSSASSSGMFISDGSGSTSSSGISTAGTTTKTTKTYDLCDLVSLKLEQLSDGDSVRKAALTLQFQTLLTPSSNSHSNPTATASHDIKTLMLGALTTRPRTINDQNAPVC</sequence>
<evidence type="ECO:0000313" key="2">
    <source>
        <dbReference type="EMBL" id="RLN47860.1"/>
    </source>
</evidence>
<accession>A0A3F2RQS8</accession>
<evidence type="ECO:0000313" key="4">
    <source>
        <dbReference type="Proteomes" id="UP000277300"/>
    </source>
</evidence>
<proteinExistence type="predicted"/>
<dbReference type="AlphaFoldDB" id="A0A3F2RQS8"/>
<organism evidence="3 4">
    <name type="scientific">Phytophthora kernoviae</name>
    <dbReference type="NCBI Taxonomy" id="325452"/>
    <lineage>
        <taxon>Eukaryota</taxon>
        <taxon>Sar</taxon>
        <taxon>Stramenopiles</taxon>
        <taxon>Oomycota</taxon>
        <taxon>Peronosporomycetes</taxon>
        <taxon>Peronosporales</taxon>
        <taxon>Peronosporaceae</taxon>
        <taxon>Phytophthora</taxon>
    </lineage>
</organism>
<evidence type="ECO:0000313" key="5">
    <source>
        <dbReference type="Proteomes" id="UP000284657"/>
    </source>
</evidence>
<reference evidence="4 5" key="1">
    <citation type="submission" date="2018-07" db="EMBL/GenBank/DDBJ databases">
        <title>Genome sequencing of oomycete isolates from Chile give support for New Zealand origin for Phytophthora kernoviae and make available the first Nothophytophthora sp. genome.</title>
        <authorList>
            <person name="Studholme D.J."/>
            <person name="Sanfuentes E."/>
            <person name="Panda P."/>
            <person name="Hill R."/>
            <person name="Sambles C."/>
            <person name="Grant M."/>
            <person name="Williams N.M."/>
            <person name="Mcdougal R.L."/>
        </authorList>
    </citation>
    <scope>NUCLEOTIDE SEQUENCE [LARGE SCALE GENOMIC DNA]</scope>
    <source>
        <strain evidence="3">Chile6</strain>
        <strain evidence="2">Chile7</strain>
    </source>
</reference>
<feature type="region of interest" description="Disordered" evidence="1">
    <location>
        <begin position="75"/>
        <end position="94"/>
    </location>
</feature>
<evidence type="ECO:0000256" key="1">
    <source>
        <dbReference type="SAM" id="MobiDB-lite"/>
    </source>
</evidence>
<dbReference type="OrthoDB" id="63488at2759"/>